<reference evidence="12" key="1">
    <citation type="journal article" date="2002" name="Science">
        <title>The genome sequence of the malaria mosquito Anopheles gambiae.</title>
        <authorList>
            <person name="Holt R.A."/>
            <person name="Subramanian G.M."/>
            <person name="Halpern A."/>
            <person name="Sutton G.G."/>
            <person name="Charlab R."/>
            <person name="Nusskern D.R."/>
            <person name="Wincker P."/>
            <person name="Clark A.G."/>
            <person name="Ribeiro J.M."/>
            <person name="Wides R."/>
            <person name="Salzberg S.L."/>
            <person name="Loftus B."/>
            <person name="Yandell M."/>
            <person name="Majoros W.H."/>
            <person name="Rusch D.B."/>
            <person name="Lai Z."/>
            <person name="Kraft C.L."/>
            <person name="Abril J.F."/>
            <person name="Anthouard V."/>
            <person name="Arensburger P."/>
            <person name="Atkinson P.W."/>
            <person name="Baden H."/>
            <person name="de Berardinis V."/>
            <person name="Baldwin D."/>
            <person name="Benes V."/>
            <person name="Biedler J."/>
            <person name="Blass C."/>
            <person name="Bolanos R."/>
            <person name="Boscus D."/>
            <person name="Barnstead M."/>
            <person name="Cai S."/>
            <person name="Center A."/>
            <person name="Chaturverdi K."/>
            <person name="Christophides G.K."/>
            <person name="Chrystal M.A."/>
            <person name="Clamp M."/>
            <person name="Cravchik A."/>
            <person name="Curwen V."/>
            <person name="Dana A."/>
            <person name="Delcher A."/>
            <person name="Dew I."/>
            <person name="Evans C.A."/>
            <person name="Flanigan M."/>
            <person name="Grundschober-Freimoser A."/>
            <person name="Friedli L."/>
            <person name="Gu Z."/>
            <person name="Guan P."/>
            <person name="Guigo R."/>
            <person name="Hillenmeyer M.E."/>
            <person name="Hladun S.L."/>
            <person name="Hogan J.R."/>
            <person name="Hong Y.S."/>
            <person name="Hoover J."/>
            <person name="Jaillon O."/>
            <person name="Ke Z."/>
            <person name="Kodira C."/>
            <person name="Kokoza E."/>
            <person name="Koutsos A."/>
            <person name="Letunic I."/>
            <person name="Levitsky A."/>
            <person name="Liang Y."/>
            <person name="Lin J.J."/>
            <person name="Lobo N.F."/>
            <person name="Lopez J.R."/>
            <person name="Malek J.A."/>
            <person name="McIntosh T.C."/>
            <person name="Meister S."/>
            <person name="Miller J."/>
            <person name="Mobarry C."/>
            <person name="Mongin E."/>
            <person name="Murphy S.D."/>
            <person name="O'Brochta D.A."/>
            <person name="Pfannkoch C."/>
            <person name="Qi R."/>
            <person name="Regier M.A."/>
            <person name="Remington K."/>
            <person name="Shao H."/>
            <person name="Sharakhova M.V."/>
            <person name="Sitter C.D."/>
            <person name="Shetty J."/>
            <person name="Smith T.J."/>
            <person name="Strong R."/>
            <person name="Sun J."/>
            <person name="Thomasova D."/>
            <person name="Ton L.Q."/>
            <person name="Topalis P."/>
            <person name="Tu Z."/>
            <person name="Unger M.F."/>
            <person name="Walenz B."/>
            <person name="Wang A."/>
            <person name="Wang J."/>
            <person name="Wang M."/>
            <person name="Wang X."/>
            <person name="Woodford K.J."/>
            <person name="Wortman J.R."/>
            <person name="Wu M."/>
            <person name="Yao A."/>
            <person name="Zdobnov E.M."/>
            <person name="Zhang H."/>
            <person name="Zhao Q."/>
            <person name="Zhao S."/>
            <person name="Zhu S.C."/>
            <person name="Zhimulev I."/>
            <person name="Coluzzi M."/>
            <person name="della Torre A."/>
            <person name="Roth C.W."/>
            <person name="Louis C."/>
            <person name="Kalush F."/>
            <person name="Mural R.J."/>
            <person name="Myers E.W."/>
            <person name="Adams M.D."/>
            <person name="Smith H.O."/>
            <person name="Broder S."/>
            <person name="Gardner M.J."/>
            <person name="Fraser C.M."/>
            <person name="Birney E."/>
            <person name="Bork P."/>
            <person name="Brey P.T."/>
            <person name="Venter J.C."/>
            <person name="Weissenbach J."/>
            <person name="Kafatos F.C."/>
            <person name="Collins F.H."/>
            <person name="Hoffman S.L."/>
        </authorList>
    </citation>
    <scope>NUCLEOTIDE SEQUENCE [LARGE SCALE GENOMIC DNA]</scope>
    <source>
        <strain evidence="12">PEST</strain>
    </source>
</reference>
<feature type="region of interest" description="Disordered" evidence="10">
    <location>
        <begin position="1"/>
        <end position="47"/>
    </location>
</feature>
<evidence type="ECO:0000256" key="9">
    <source>
        <dbReference type="PROSITE-ProRule" id="PRU00094"/>
    </source>
</evidence>
<gene>
    <name evidence="12" type="ORF">AgaP_AGAP004228</name>
</gene>
<keyword evidence="2" id="KW-0479">Metal-binding</keyword>
<evidence type="ECO:0000256" key="3">
    <source>
        <dbReference type="ARBA" id="ARBA00022771"/>
    </source>
</evidence>
<name>Q5TTC4_ANOGA</name>
<comment type="subcellular location">
    <subcellularLocation>
        <location evidence="1">Nucleus</location>
    </subcellularLocation>
</comment>
<evidence type="ECO:0000256" key="4">
    <source>
        <dbReference type="ARBA" id="ARBA00022833"/>
    </source>
</evidence>
<dbReference type="GO" id="GO:0008270">
    <property type="term" value="F:zinc ion binding"/>
    <property type="evidence" value="ECO:0007669"/>
    <property type="project" value="UniProtKB-KW"/>
</dbReference>
<reference evidence="12" key="5">
    <citation type="submission" date="2011-05" db="EMBL/GenBank/DDBJ databases">
        <authorList>
            <consortium name="VectorBase"/>
        </authorList>
    </citation>
    <scope>NUCLEOTIDE SEQUENCE</scope>
    <source>
        <strain evidence="12">PEST</strain>
    </source>
</reference>
<dbReference type="PROSITE" id="PS00344">
    <property type="entry name" value="GATA_ZN_FINGER_1"/>
    <property type="match status" value="2"/>
</dbReference>
<dbReference type="eggNOG" id="KOG1601">
    <property type="taxonomic scope" value="Eukaryota"/>
</dbReference>
<protein>
    <submittedName>
        <fullName evidence="12">AGAP004228-PA</fullName>
    </submittedName>
</protein>
<keyword evidence="3 9" id="KW-0863">Zinc-finger</keyword>
<dbReference type="STRING" id="7165.Q5TTC4"/>
<dbReference type="PhylomeDB" id="Q5TTC4"/>
<dbReference type="SMART" id="SM00401">
    <property type="entry name" value="ZnF_GATA"/>
    <property type="match status" value="2"/>
</dbReference>
<comment type="caution">
    <text evidence="12">The sequence shown here is derived from an EMBL/GenBank/DDBJ whole genome shotgun (WGS) entry which is preliminary data.</text>
</comment>
<dbReference type="PRINTS" id="PR00619">
    <property type="entry name" value="GATAZNFINGER"/>
</dbReference>
<dbReference type="FunFam" id="3.30.50.10:FF:000032">
    <property type="entry name" value="Transcription factor GATA-3"/>
    <property type="match status" value="1"/>
</dbReference>
<dbReference type="GO" id="GO:0006357">
    <property type="term" value="P:regulation of transcription by RNA polymerase II"/>
    <property type="evidence" value="ECO:0007669"/>
    <property type="project" value="InterPro"/>
</dbReference>
<dbReference type="EMBL" id="AAAB01008880">
    <property type="protein sequence ID" value="EAL40667.4"/>
    <property type="molecule type" value="Genomic_DNA"/>
</dbReference>
<dbReference type="InterPro" id="IPR039355">
    <property type="entry name" value="Transcription_factor_GATA"/>
</dbReference>
<dbReference type="PANTHER" id="PTHR10071">
    <property type="entry name" value="TRANSCRIPTION FACTOR GATA FAMILY MEMBER"/>
    <property type="match status" value="1"/>
</dbReference>
<reference evidence="12" key="4">
    <citation type="journal article" date="2007" name="Genome Biol.">
        <title>Update of the Anopheles gambiae PEST genome assembly.</title>
        <authorList>
            <person name="Sharakhova M.V."/>
            <person name="Hammond M.P."/>
            <person name="Lobo N.F."/>
            <person name="Krzywinski J."/>
            <person name="Unger M.F."/>
            <person name="Hillenmeyer M.E."/>
            <person name="Bruggner R.V."/>
            <person name="Birney E."/>
            <person name="Collins F.H."/>
        </authorList>
    </citation>
    <scope>NUCLEOTIDE SEQUENCE</scope>
    <source>
        <strain evidence="12">PEST</strain>
    </source>
</reference>
<dbReference type="PANTHER" id="PTHR10071:SF281">
    <property type="entry name" value="BOX A-BINDING FACTOR-RELATED"/>
    <property type="match status" value="1"/>
</dbReference>
<dbReference type="OMA" id="TLNSFMH"/>
<dbReference type="VEuPathDB" id="VectorBase:AGAMI1_007281"/>
<keyword evidence="6" id="KW-0238">DNA-binding</keyword>
<evidence type="ECO:0000256" key="6">
    <source>
        <dbReference type="ARBA" id="ARBA00023125"/>
    </source>
</evidence>
<reference evidence="12" key="2">
    <citation type="submission" date="2002-03" db="EMBL/GenBank/DDBJ databases">
        <authorList>
            <consortium name="The Anopheles Genome Sequencing Consortium"/>
        </authorList>
    </citation>
    <scope>NUCLEOTIDE SEQUENCE</scope>
    <source>
        <strain evidence="12">PEST</strain>
    </source>
</reference>
<dbReference type="SUPFAM" id="SSF57716">
    <property type="entry name" value="Glucocorticoid receptor-like (DNA-binding domain)"/>
    <property type="match status" value="2"/>
</dbReference>
<keyword evidence="8" id="KW-0539">Nucleus</keyword>
<evidence type="ECO:0000313" key="12">
    <source>
        <dbReference type="EMBL" id="EAL40667.4"/>
    </source>
</evidence>
<dbReference type="GO" id="GO:0005634">
    <property type="term" value="C:nucleus"/>
    <property type="evidence" value="ECO:0007669"/>
    <property type="project" value="UniProtKB-SubCell"/>
</dbReference>
<reference evidence="12" key="3">
    <citation type="journal article" date="2004" name="Trends Parasitol.">
        <title>The Anopheles gambiae genome: an update.</title>
        <authorList>
            <person name="Mongin E."/>
            <person name="Louis C."/>
            <person name="Holt R.A."/>
            <person name="Birney E."/>
            <person name="Collins F.H."/>
        </authorList>
    </citation>
    <scope>NUCLEOTIDE SEQUENCE</scope>
    <source>
        <strain evidence="12">PEST</strain>
    </source>
</reference>
<feature type="region of interest" description="Disordered" evidence="10">
    <location>
        <begin position="200"/>
        <end position="274"/>
    </location>
</feature>
<keyword evidence="5" id="KW-0805">Transcription regulation</keyword>
<dbReference type="InterPro" id="IPR013088">
    <property type="entry name" value="Znf_NHR/GATA"/>
</dbReference>
<feature type="compositionally biased region" description="Gly residues" evidence="10">
    <location>
        <begin position="225"/>
        <end position="239"/>
    </location>
</feature>
<dbReference type="AlphaFoldDB" id="Q5TTC4"/>
<feature type="region of interest" description="Disordered" evidence="10">
    <location>
        <begin position="307"/>
        <end position="334"/>
    </location>
</feature>
<dbReference type="VEuPathDB" id="VectorBase:AGAP004228"/>
<dbReference type="InterPro" id="IPR000679">
    <property type="entry name" value="Znf_GATA"/>
</dbReference>
<evidence type="ECO:0000259" key="11">
    <source>
        <dbReference type="PROSITE" id="PS50114"/>
    </source>
</evidence>
<dbReference type="PROSITE" id="PS50114">
    <property type="entry name" value="GATA_ZN_FINGER_2"/>
    <property type="match status" value="2"/>
</dbReference>
<keyword evidence="4" id="KW-0862">Zinc</keyword>
<proteinExistence type="predicted"/>
<accession>Q5TTC4</accession>
<dbReference type="Pfam" id="PF00320">
    <property type="entry name" value="GATA"/>
    <property type="match status" value="2"/>
</dbReference>
<evidence type="ECO:0000256" key="5">
    <source>
        <dbReference type="ARBA" id="ARBA00023015"/>
    </source>
</evidence>
<dbReference type="PaxDb" id="7165-AGAP004228-PA"/>
<dbReference type="Gene3D" id="3.30.50.10">
    <property type="entry name" value="Erythroid Transcription Factor GATA-1, subunit A"/>
    <property type="match status" value="2"/>
</dbReference>
<dbReference type="GO" id="GO:0043565">
    <property type="term" value="F:sequence-specific DNA binding"/>
    <property type="evidence" value="ECO:0007669"/>
    <property type="project" value="InterPro"/>
</dbReference>
<evidence type="ECO:0000256" key="10">
    <source>
        <dbReference type="SAM" id="MobiDB-lite"/>
    </source>
</evidence>
<feature type="compositionally biased region" description="Polar residues" evidence="10">
    <location>
        <begin position="113"/>
        <end position="125"/>
    </location>
</feature>
<feature type="compositionally biased region" description="Gly residues" evidence="10">
    <location>
        <begin position="200"/>
        <end position="215"/>
    </location>
</feature>
<evidence type="ECO:0000256" key="1">
    <source>
        <dbReference type="ARBA" id="ARBA00004123"/>
    </source>
</evidence>
<feature type="compositionally biased region" description="Gly residues" evidence="10">
    <location>
        <begin position="246"/>
        <end position="262"/>
    </location>
</feature>
<dbReference type="GO" id="GO:0003700">
    <property type="term" value="F:DNA-binding transcription factor activity"/>
    <property type="evidence" value="ECO:0007669"/>
    <property type="project" value="InterPro"/>
</dbReference>
<evidence type="ECO:0000256" key="8">
    <source>
        <dbReference type="ARBA" id="ARBA00023242"/>
    </source>
</evidence>
<feature type="domain" description="GATA-type" evidence="11">
    <location>
        <begin position="391"/>
        <end position="444"/>
    </location>
</feature>
<dbReference type="HOGENOM" id="CLU_027524_3_0_1"/>
<dbReference type="FunFam" id="3.30.50.10:FF:000036">
    <property type="entry name" value="Endothelial transcription factor GATA-2"/>
    <property type="match status" value="1"/>
</dbReference>
<feature type="domain" description="GATA-type" evidence="11">
    <location>
        <begin position="332"/>
        <end position="386"/>
    </location>
</feature>
<evidence type="ECO:0000256" key="2">
    <source>
        <dbReference type="ARBA" id="ARBA00022723"/>
    </source>
</evidence>
<keyword evidence="7" id="KW-0804">Transcription</keyword>
<evidence type="ECO:0000256" key="7">
    <source>
        <dbReference type="ARBA" id="ARBA00023163"/>
    </source>
</evidence>
<dbReference type="CDD" id="cd00202">
    <property type="entry name" value="ZnF_GATA"/>
    <property type="match status" value="2"/>
</dbReference>
<sequence length="603" mass="62379">MDMTSAAEARSWYDNQRLGGSPGTSAALGHQTAAVDPSEMNPFYPLENGSHRRYYPTSYGPHASRMTSSHVSPQVCRPHFHGPLSWLSDPPKPIASSSAWGSPFACPQDPQDKLTQVQTGQTGQHLFSFPPTPPKDSTPDSVQTAPAEYQATINAFMHQAQVGSSNAVGGGGVGGGVGGGGTGQTADSCGLDVKPCLTGGNGSSGSGGGGSGGGQNQPKQREGTGNSGTVGNGSSGGPGSHTNGGQPTGSGLGGVHGGGQSGAGAVATAGGHSSGGGGGLFDGSGQSAYGGYDTSGYGYHHQHAAASFGQSNPRPAMNSPHMKPQRTKARTSAEGRECVNCGATSTPLWRRDGTGHYLCNACGLYYKMNGQNRPLIKPKRRLVSSLQSAARRAGTSCANCKTTTTTLWRRNQGGEPVCNACGLYYKLHNVNRPLTMKKEGIQTRNRKLSSKSKKKKGIPGSCLPLGGHLGDLMKPLDHKPSFPGAFPGSMGKLTNIKCLLYKFNNQKNIIDLKKKPLKLINYNFDCIILRFAHSTGQHSHLSGGLHPAHTHMHGGWYTTGMGALGTSGGLQNGFGGAGSLGGGVVPHSQSYHLGLNSMVSTLF</sequence>
<feature type="region of interest" description="Disordered" evidence="10">
    <location>
        <begin position="97"/>
        <end position="144"/>
    </location>
</feature>
<organism evidence="12">
    <name type="scientific">Anopheles gambiae</name>
    <name type="common">African malaria mosquito</name>
    <dbReference type="NCBI Taxonomy" id="7165"/>
    <lineage>
        <taxon>Eukaryota</taxon>
        <taxon>Metazoa</taxon>
        <taxon>Ecdysozoa</taxon>
        <taxon>Arthropoda</taxon>
        <taxon>Hexapoda</taxon>
        <taxon>Insecta</taxon>
        <taxon>Pterygota</taxon>
        <taxon>Neoptera</taxon>
        <taxon>Endopterygota</taxon>
        <taxon>Diptera</taxon>
        <taxon>Nematocera</taxon>
        <taxon>Culicoidea</taxon>
        <taxon>Culicidae</taxon>
        <taxon>Anophelinae</taxon>
        <taxon>Anopheles</taxon>
    </lineage>
</organism>